<dbReference type="AlphaFoldDB" id="A0A1L9V811"/>
<accession>A0A1L9V811</accession>
<dbReference type="SUPFAM" id="SSF54695">
    <property type="entry name" value="POZ domain"/>
    <property type="match status" value="1"/>
</dbReference>
<dbReference type="InterPro" id="IPR011333">
    <property type="entry name" value="SKP1/BTB/POZ_sf"/>
</dbReference>
<feature type="compositionally biased region" description="Low complexity" evidence="1">
    <location>
        <begin position="55"/>
        <end position="67"/>
    </location>
</feature>
<evidence type="ECO:0000313" key="3">
    <source>
        <dbReference type="EMBL" id="OJJ80060.1"/>
    </source>
</evidence>
<dbReference type="CDD" id="cd18186">
    <property type="entry name" value="BTB_POZ_ZBTB_KLHL-like"/>
    <property type="match status" value="1"/>
</dbReference>
<dbReference type="EMBL" id="KV878913">
    <property type="protein sequence ID" value="OJJ80060.1"/>
    <property type="molecule type" value="Genomic_DNA"/>
</dbReference>
<dbReference type="GeneID" id="34457657"/>
<proteinExistence type="predicted"/>
<feature type="region of interest" description="Disordered" evidence="1">
    <location>
        <begin position="55"/>
        <end position="74"/>
    </location>
</feature>
<organism evidence="3 4">
    <name type="scientific">Aspergillus glaucus CBS 516.65</name>
    <dbReference type="NCBI Taxonomy" id="1160497"/>
    <lineage>
        <taxon>Eukaryota</taxon>
        <taxon>Fungi</taxon>
        <taxon>Dikarya</taxon>
        <taxon>Ascomycota</taxon>
        <taxon>Pezizomycotina</taxon>
        <taxon>Eurotiomycetes</taxon>
        <taxon>Eurotiomycetidae</taxon>
        <taxon>Eurotiales</taxon>
        <taxon>Aspergillaceae</taxon>
        <taxon>Aspergillus</taxon>
        <taxon>Aspergillus subgen. Aspergillus</taxon>
    </lineage>
</organism>
<dbReference type="Gene3D" id="3.30.710.10">
    <property type="entry name" value="Potassium Channel Kv1.1, Chain A"/>
    <property type="match status" value="1"/>
</dbReference>
<dbReference type="Proteomes" id="UP000184300">
    <property type="component" value="Unassembled WGS sequence"/>
</dbReference>
<gene>
    <name evidence="3" type="ORF">ASPGLDRAFT_135652</name>
</gene>
<dbReference type="RefSeq" id="XP_022396758.1">
    <property type="nucleotide sequence ID" value="XM_022541396.1"/>
</dbReference>
<protein>
    <recommendedName>
        <fullName evidence="2">BTB domain-containing protein</fullName>
    </recommendedName>
</protein>
<evidence type="ECO:0000313" key="4">
    <source>
        <dbReference type="Proteomes" id="UP000184300"/>
    </source>
</evidence>
<reference evidence="4" key="1">
    <citation type="journal article" date="2017" name="Genome Biol.">
        <title>Comparative genomics reveals high biological diversity and specific adaptations in the industrially and medically important fungal genus Aspergillus.</title>
        <authorList>
            <person name="de Vries R.P."/>
            <person name="Riley R."/>
            <person name="Wiebenga A."/>
            <person name="Aguilar-Osorio G."/>
            <person name="Amillis S."/>
            <person name="Uchima C.A."/>
            <person name="Anderluh G."/>
            <person name="Asadollahi M."/>
            <person name="Askin M."/>
            <person name="Barry K."/>
            <person name="Battaglia E."/>
            <person name="Bayram O."/>
            <person name="Benocci T."/>
            <person name="Braus-Stromeyer S.A."/>
            <person name="Caldana C."/>
            <person name="Canovas D."/>
            <person name="Cerqueira G.C."/>
            <person name="Chen F."/>
            <person name="Chen W."/>
            <person name="Choi C."/>
            <person name="Clum A."/>
            <person name="Dos Santos R.A."/>
            <person name="Damasio A.R."/>
            <person name="Diallinas G."/>
            <person name="Emri T."/>
            <person name="Fekete E."/>
            <person name="Flipphi M."/>
            <person name="Freyberg S."/>
            <person name="Gallo A."/>
            <person name="Gournas C."/>
            <person name="Habgood R."/>
            <person name="Hainaut M."/>
            <person name="Harispe M.L."/>
            <person name="Henrissat B."/>
            <person name="Hilden K.S."/>
            <person name="Hope R."/>
            <person name="Hossain A."/>
            <person name="Karabika E."/>
            <person name="Karaffa L."/>
            <person name="Karanyi Z."/>
            <person name="Krasevec N."/>
            <person name="Kuo A."/>
            <person name="Kusch H."/>
            <person name="LaButti K."/>
            <person name="Lagendijk E.L."/>
            <person name="Lapidus A."/>
            <person name="Levasseur A."/>
            <person name="Lindquist E."/>
            <person name="Lipzen A."/>
            <person name="Logrieco A.F."/>
            <person name="MacCabe A."/>
            <person name="Maekelae M.R."/>
            <person name="Malavazi I."/>
            <person name="Melin P."/>
            <person name="Meyer V."/>
            <person name="Mielnichuk N."/>
            <person name="Miskei M."/>
            <person name="Molnar A.P."/>
            <person name="Mule G."/>
            <person name="Ngan C.Y."/>
            <person name="Orejas M."/>
            <person name="Orosz E."/>
            <person name="Ouedraogo J.P."/>
            <person name="Overkamp K.M."/>
            <person name="Park H.-S."/>
            <person name="Perrone G."/>
            <person name="Piumi F."/>
            <person name="Punt P.J."/>
            <person name="Ram A.F."/>
            <person name="Ramon A."/>
            <person name="Rauscher S."/>
            <person name="Record E."/>
            <person name="Riano-Pachon D.M."/>
            <person name="Robert V."/>
            <person name="Roehrig J."/>
            <person name="Ruller R."/>
            <person name="Salamov A."/>
            <person name="Salih N.S."/>
            <person name="Samson R.A."/>
            <person name="Sandor E."/>
            <person name="Sanguinetti M."/>
            <person name="Schuetze T."/>
            <person name="Sepcic K."/>
            <person name="Shelest E."/>
            <person name="Sherlock G."/>
            <person name="Sophianopoulou V."/>
            <person name="Squina F.M."/>
            <person name="Sun H."/>
            <person name="Susca A."/>
            <person name="Todd R.B."/>
            <person name="Tsang A."/>
            <person name="Unkles S.E."/>
            <person name="van de Wiele N."/>
            <person name="van Rossen-Uffink D."/>
            <person name="Oliveira J.V."/>
            <person name="Vesth T.C."/>
            <person name="Visser J."/>
            <person name="Yu J.-H."/>
            <person name="Zhou M."/>
            <person name="Andersen M.R."/>
            <person name="Archer D.B."/>
            <person name="Baker S.E."/>
            <person name="Benoit I."/>
            <person name="Brakhage A.A."/>
            <person name="Braus G.H."/>
            <person name="Fischer R."/>
            <person name="Frisvad J.C."/>
            <person name="Goldman G.H."/>
            <person name="Houbraken J."/>
            <person name="Oakley B."/>
            <person name="Pocsi I."/>
            <person name="Scazzocchio C."/>
            <person name="Seiboth B."/>
            <person name="vanKuyk P.A."/>
            <person name="Wortman J."/>
            <person name="Dyer P.S."/>
            <person name="Grigoriev I.V."/>
        </authorList>
    </citation>
    <scope>NUCLEOTIDE SEQUENCE [LARGE SCALE GENOMIC DNA]</scope>
    <source>
        <strain evidence="4">CBS 516.65</strain>
    </source>
</reference>
<dbReference type="STRING" id="1160497.A0A1L9V811"/>
<name>A0A1L9V811_ASPGL</name>
<dbReference type="Pfam" id="PF00651">
    <property type="entry name" value="BTB"/>
    <property type="match status" value="1"/>
</dbReference>
<dbReference type="VEuPathDB" id="FungiDB:ASPGLDRAFT_135652"/>
<keyword evidence="4" id="KW-1185">Reference proteome</keyword>
<evidence type="ECO:0000256" key="1">
    <source>
        <dbReference type="SAM" id="MobiDB-lite"/>
    </source>
</evidence>
<feature type="domain" description="BTB" evidence="2">
    <location>
        <begin position="75"/>
        <end position="162"/>
    </location>
</feature>
<sequence length="351" mass="39593">MATRVKVPRSGFRSTSFCQSNVNEPDPNGDVTLVVSPPAYLPRYKQKIIPFGSISTSPNVTTPSTESTESEPLKSRFRVSSKQLMLASAYFEKMLTPRWREGQELGANGSMELNITDTDPNTFLIILNIIHCRMARVPRVVSFDTLTELAVLADYFQCHEALEPYPSIWLERLKNNVPTMYCDELVKWIFVSWVFNYDDIFTKVTRIAQRQATGDIHLFNLPIPESIYGAINNARRTALSATLAALKRRRDYLENNDQPACCADCDSLYLGTLIRLMKSYRLNIGPPYWFLSVEAAAERVSNFRQPPDIHVRKPGPVAFGTSSQTNLKLLGESTKQEIEKAISVLQGLDLS</sequence>
<dbReference type="InterPro" id="IPR000210">
    <property type="entry name" value="BTB/POZ_dom"/>
</dbReference>
<evidence type="ECO:0000259" key="2">
    <source>
        <dbReference type="Pfam" id="PF00651"/>
    </source>
</evidence>
<dbReference type="OrthoDB" id="4499950at2759"/>